<evidence type="ECO:0000259" key="10">
    <source>
        <dbReference type="PROSITE" id="PS51195"/>
    </source>
</evidence>
<organism evidence="11 12">
    <name type="scientific">Rosa chinensis</name>
    <name type="common">China rose</name>
    <dbReference type="NCBI Taxonomy" id="74649"/>
    <lineage>
        <taxon>Eukaryota</taxon>
        <taxon>Viridiplantae</taxon>
        <taxon>Streptophyta</taxon>
        <taxon>Embryophyta</taxon>
        <taxon>Tracheophyta</taxon>
        <taxon>Spermatophyta</taxon>
        <taxon>Magnoliopsida</taxon>
        <taxon>eudicotyledons</taxon>
        <taxon>Gunneridae</taxon>
        <taxon>Pentapetalae</taxon>
        <taxon>rosids</taxon>
        <taxon>fabids</taxon>
        <taxon>Rosales</taxon>
        <taxon>Rosaceae</taxon>
        <taxon>Rosoideae</taxon>
        <taxon>Rosoideae incertae sedis</taxon>
        <taxon>Rosa</taxon>
    </lineage>
</organism>
<sequence length="472" mass="52946">MYSTLAHAKQFLVPHVHRNDAVSSPLGFDLNFSGLNIHRENMFLDDPEDSTFTIVSDTRYSSVRSFEDLNLSPEVIRALYVDMGYRRPSKIQAITLPMILTPPYKDLVAQAHNGTGKTTCFGLGMLGRIDPGLKAPQALCICPTRELAIQILEVLQKMGMYTGIKMECAVPSVTPSSTSVRDRAPVTAHIVIGTSGTVHKLMSYKKLGVSKLKVLVFDEADHMLAEDGFRDDSLRIKKEIDKFSPHCQVLLFSATFNEMITKFIPRVMKDYNQLCLKKEELSLEAVKQYKVYCPDELSKIDVIKNKIFDLGDYIGQRIIFVRSRTSAKMLHDELVGDGYSVTTIHGALSVEERDKIVKEFKDGLTKVLISTDLLARGFDQQQVNCVVNYDLPIKRGASSSTRDPPEPDYELYLHRCGRAGRFGSKGSVFNLLCLDTDKLVMAKIERYYNIQVPEVKISERAFQGALRAAGLL</sequence>
<dbReference type="EMBL" id="PDCK01000041">
    <property type="protein sequence ID" value="PRQ43705.1"/>
    <property type="molecule type" value="Genomic_DNA"/>
</dbReference>
<dbReference type="OMA" id="FGNEIHT"/>
<feature type="domain" description="DEAD-box RNA helicase Q" evidence="10">
    <location>
        <begin position="64"/>
        <end position="93"/>
    </location>
</feature>
<dbReference type="InterPro" id="IPR011545">
    <property type="entry name" value="DEAD/DEAH_box_helicase_dom"/>
</dbReference>
<dbReference type="Gramene" id="PRQ43705">
    <property type="protein sequence ID" value="PRQ43705"/>
    <property type="gene ID" value="RchiOBHm_Chr3g0471311"/>
</dbReference>
<name>A0A2P6RB97_ROSCH</name>
<keyword evidence="6" id="KW-0694">RNA-binding</keyword>
<dbReference type="GO" id="GO:0003724">
    <property type="term" value="F:RNA helicase activity"/>
    <property type="evidence" value="ECO:0007669"/>
    <property type="project" value="UniProtKB-EC"/>
</dbReference>
<keyword evidence="3 11" id="KW-0378">Hydrolase</keyword>
<dbReference type="InterPro" id="IPR014014">
    <property type="entry name" value="RNA_helicase_DEAD_Q_motif"/>
</dbReference>
<evidence type="ECO:0000256" key="1">
    <source>
        <dbReference type="ARBA" id="ARBA00012552"/>
    </source>
</evidence>
<evidence type="ECO:0000256" key="5">
    <source>
        <dbReference type="ARBA" id="ARBA00022840"/>
    </source>
</evidence>
<dbReference type="SUPFAM" id="SSF52540">
    <property type="entry name" value="P-loop containing nucleoside triphosphate hydrolases"/>
    <property type="match status" value="1"/>
</dbReference>
<keyword evidence="5" id="KW-0067">ATP-binding</keyword>
<keyword evidence="12" id="KW-1185">Reference proteome</keyword>
<dbReference type="GO" id="GO:0003723">
    <property type="term" value="F:RNA binding"/>
    <property type="evidence" value="ECO:0007669"/>
    <property type="project" value="UniProtKB-KW"/>
</dbReference>
<keyword evidence="4 11" id="KW-0347">Helicase</keyword>
<dbReference type="PANTHER" id="PTHR47958">
    <property type="entry name" value="ATP-DEPENDENT RNA HELICASE DBP3"/>
    <property type="match status" value="1"/>
</dbReference>
<proteinExistence type="predicted"/>
<dbReference type="InterPro" id="IPR001650">
    <property type="entry name" value="Helicase_C-like"/>
</dbReference>
<dbReference type="PROSITE" id="PS51192">
    <property type="entry name" value="HELICASE_ATP_BIND_1"/>
    <property type="match status" value="1"/>
</dbReference>
<dbReference type="Gene3D" id="3.40.50.300">
    <property type="entry name" value="P-loop containing nucleotide triphosphate hydrolases"/>
    <property type="match status" value="2"/>
</dbReference>
<evidence type="ECO:0000313" key="12">
    <source>
        <dbReference type="Proteomes" id="UP000238479"/>
    </source>
</evidence>
<gene>
    <name evidence="11" type="ORF">RchiOBHm_Chr3g0471311</name>
</gene>
<dbReference type="AlphaFoldDB" id="A0A2P6RB97"/>
<feature type="domain" description="Helicase ATP-binding" evidence="8">
    <location>
        <begin position="98"/>
        <end position="274"/>
    </location>
</feature>
<dbReference type="InterPro" id="IPR027417">
    <property type="entry name" value="P-loop_NTPase"/>
</dbReference>
<dbReference type="GO" id="GO:0005524">
    <property type="term" value="F:ATP binding"/>
    <property type="evidence" value="ECO:0007669"/>
    <property type="project" value="UniProtKB-KW"/>
</dbReference>
<feature type="domain" description="Helicase C-terminal" evidence="9">
    <location>
        <begin position="306"/>
        <end position="463"/>
    </location>
</feature>
<dbReference type="EC" id="3.6.4.13" evidence="1"/>
<evidence type="ECO:0000256" key="2">
    <source>
        <dbReference type="ARBA" id="ARBA00022741"/>
    </source>
</evidence>
<dbReference type="InterPro" id="IPR014001">
    <property type="entry name" value="Helicase_ATP-bd"/>
</dbReference>
<dbReference type="CDD" id="cd17963">
    <property type="entry name" value="DEADc_DDX19_DDX25"/>
    <property type="match status" value="1"/>
</dbReference>
<dbReference type="OrthoDB" id="10265785at2759"/>
<evidence type="ECO:0000313" key="11">
    <source>
        <dbReference type="EMBL" id="PRQ43705.1"/>
    </source>
</evidence>
<dbReference type="PROSITE" id="PS51195">
    <property type="entry name" value="Q_MOTIF"/>
    <property type="match status" value="1"/>
</dbReference>
<dbReference type="Proteomes" id="UP000238479">
    <property type="component" value="Chromosome 3"/>
</dbReference>
<evidence type="ECO:0000256" key="6">
    <source>
        <dbReference type="ARBA" id="ARBA00022884"/>
    </source>
</evidence>
<dbReference type="CDD" id="cd18787">
    <property type="entry name" value="SF2_C_DEAD"/>
    <property type="match status" value="1"/>
</dbReference>
<dbReference type="Pfam" id="PF00270">
    <property type="entry name" value="DEAD"/>
    <property type="match status" value="1"/>
</dbReference>
<reference evidence="11 12" key="1">
    <citation type="journal article" date="2018" name="Nat. Genet.">
        <title>The Rosa genome provides new insights in the design of modern roses.</title>
        <authorList>
            <person name="Bendahmane M."/>
        </authorList>
    </citation>
    <scope>NUCLEOTIDE SEQUENCE [LARGE SCALE GENOMIC DNA]</scope>
    <source>
        <strain evidence="12">cv. Old Blush</strain>
    </source>
</reference>
<keyword evidence="2" id="KW-0547">Nucleotide-binding</keyword>
<comment type="caution">
    <text evidence="11">The sequence shown here is derived from an EMBL/GenBank/DDBJ whole genome shotgun (WGS) entry which is preliminary data.</text>
</comment>
<dbReference type="SMART" id="SM00487">
    <property type="entry name" value="DEXDc"/>
    <property type="match status" value="1"/>
</dbReference>
<evidence type="ECO:0000256" key="4">
    <source>
        <dbReference type="ARBA" id="ARBA00022806"/>
    </source>
</evidence>
<dbReference type="Pfam" id="PF00271">
    <property type="entry name" value="Helicase_C"/>
    <property type="match status" value="1"/>
</dbReference>
<dbReference type="SMART" id="SM00490">
    <property type="entry name" value="HELICc"/>
    <property type="match status" value="1"/>
</dbReference>
<evidence type="ECO:0000259" key="9">
    <source>
        <dbReference type="PROSITE" id="PS51194"/>
    </source>
</evidence>
<evidence type="ECO:0000259" key="8">
    <source>
        <dbReference type="PROSITE" id="PS51192"/>
    </source>
</evidence>
<protein>
    <recommendedName>
        <fullName evidence="1">RNA helicase</fullName>
        <ecNumber evidence="1">3.6.4.13</ecNumber>
    </recommendedName>
</protein>
<evidence type="ECO:0000256" key="7">
    <source>
        <dbReference type="PROSITE-ProRule" id="PRU00552"/>
    </source>
</evidence>
<accession>A0A2P6RB97</accession>
<evidence type="ECO:0000256" key="3">
    <source>
        <dbReference type="ARBA" id="ARBA00022801"/>
    </source>
</evidence>
<dbReference type="STRING" id="74649.A0A2P6RB97"/>
<dbReference type="GO" id="GO:0016787">
    <property type="term" value="F:hydrolase activity"/>
    <property type="evidence" value="ECO:0007669"/>
    <property type="project" value="UniProtKB-KW"/>
</dbReference>
<dbReference type="PROSITE" id="PS51194">
    <property type="entry name" value="HELICASE_CTER"/>
    <property type="match status" value="1"/>
</dbReference>
<feature type="short sequence motif" description="Q motif" evidence="7">
    <location>
        <begin position="64"/>
        <end position="93"/>
    </location>
</feature>